<dbReference type="STRING" id="1203554.HMPREF1476_01550"/>
<reference evidence="5 6" key="1">
    <citation type="submission" date="2013-04" db="EMBL/GenBank/DDBJ databases">
        <title>The Genome Sequence of Sutterella wadsworthensis HGA0223.</title>
        <authorList>
            <consortium name="The Broad Institute Genomics Platform"/>
            <person name="Earl A."/>
            <person name="Ward D."/>
            <person name="Feldgarden M."/>
            <person name="Gevers D."/>
            <person name="Schmidt T.M."/>
            <person name="Dover J."/>
            <person name="Dai D."/>
            <person name="Walker B."/>
            <person name="Young S."/>
            <person name="Zeng Q."/>
            <person name="Gargeya S."/>
            <person name="Fitzgerald M."/>
            <person name="Haas B."/>
            <person name="Abouelleil A."/>
            <person name="Allen A.W."/>
            <person name="Alvarado L."/>
            <person name="Arachchi H.M."/>
            <person name="Berlin A.M."/>
            <person name="Chapman S.B."/>
            <person name="Gainer-Dewar J."/>
            <person name="Goldberg J."/>
            <person name="Griggs A."/>
            <person name="Gujja S."/>
            <person name="Hansen M."/>
            <person name="Howarth C."/>
            <person name="Imamovic A."/>
            <person name="Ireland A."/>
            <person name="Larimer J."/>
            <person name="McCowan C."/>
            <person name="Murphy C."/>
            <person name="Pearson M."/>
            <person name="Poon T.W."/>
            <person name="Priest M."/>
            <person name="Roberts A."/>
            <person name="Saif S."/>
            <person name="Shea T."/>
            <person name="Sisk P."/>
            <person name="Sykes S."/>
            <person name="Wortman J."/>
            <person name="Nusbaum C."/>
            <person name="Birren B."/>
        </authorList>
    </citation>
    <scope>NUCLEOTIDE SEQUENCE [LARGE SCALE GENOMIC DNA]</scope>
    <source>
        <strain evidence="5 6">HGA0223</strain>
    </source>
</reference>
<feature type="domain" description="Calcineurin-like phosphoesterase" evidence="4">
    <location>
        <begin position="154"/>
        <end position="327"/>
    </location>
</feature>
<dbReference type="CDD" id="cd07385">
    <property type="entry name" value="MPP_YkuE_C"/>
    <property type="match status" value="1"/>
</dbReference>
<protein>
    <recommendedName>
        <fullName evidence="4">Calcineurin-like phosphoesterase domain-containing protein</fullName>
    </recommendedName>
</protein>
<dbReference type="eggNOG" id="COG1408">
    <property type="taxonomic scope" value="Bacteria"/>
</dbReference>
<evidence type="ECO:0000313" key="5">
    <source>
        <dbReference type="EMBL" id="EPD98511.1"/>
    </source>
</evidence>
<proteinExistence type="predicted"/>
<keyword evidence="2" id="KW-0378">Hydrolase</keyword>
<dbReference type="HOGENOM" id="CLU_025443_5_1_4"/>
<keyword evidence="3" id="KW-0472">Membrane</keyword>
<evidence type="ECO:0000256" key="3">
    <source>
        <dbReference type="SAM" id="Phobius"/>
    </source>
</evidence>
<evidence type="ECO:0000313" key="6">
    <source>
        <dbReference type="Proteomes" id="UP000014400"/>
    </source>
</evidence>
<keyword evidence="3" id="KW-0812">Transmembrane</keyword>
<dbReference type="GO" id="GO:0046872">
    <property type="term" value="F:metal ion binding"/>
    <property type="evidence" value="ECO:0007669"/>
    <property type="project" value="UniProtKB-KW"/>
</dbReference>
<feature type="transmembrane region" description="Helical" evidence="3">
    <location>
        <begin position="71"/>
        <end position="92"/>
    </location>
</feature>
<dbReference type="Pfam" id="PF00149">
    <property type="entry name" value="Metallophos"/>
    <property type="match status" value="1"/>
</dbReference>
<dbReference type="RefSeq" id="WP_016474749.1">
    <property type="nucleotide sequence ID" value="NZ_KE150480.1"/>
</dbReference>
<dbReference type="SUPFAM" id="SSF56300">
    <property type="entry name" value="Metallo-dependent phosphatases"/>
    <property type="match status" value="1"/>
</dbReference>
<feature type="transmembrane region" description="Helical" evidence="3">
    <location>
        <begin position="31"/>
        <end position="51"/>
    </location>
</feature>
<organism evidence="5 6">
    <name type="scientific">Sutterella wadsworthensis HGA0223</name>
    <dbReference type="NCBI Taxonomy" id="1203554"/>
    <lineage>
        <taxon>Bacteria</taxon>
        <taxon>Pseudomonadati</taxon>
        <taxon>Pseudomonadota</taxon>
        <taxon>Betaproteobacteria</taxon>
        <taxon>Burkholderiales</taxon>
        <taxon>Sutterellaceae</taxon>
        <taxon>Sutterella</taxon>
    </lineage>
</organism>
<feature type="transmembrane region" description="Helical" evidence="3">
    <location>
        <begin position="6"/>
        <end position="24"/>
    </location>
</feature>
<dbReference type="PATRIC" id="fig|1203554.3.peg.1629"/>
<comment type="caution">
    <text evidence="5">The sequence shown here is derived from an EMBL/GenBank/DDBJ whole genome shotgun (WGS) entry which is preliminary data.</text>
</comment>
<evidence type="ECO:0000259" key="4">
    <source>
        <dbReference type="Pfam" id="PF00149"/>
    </source>
</evidence>
<gene>
    <name evidence="5" type="ORF">HMPREF1476_01550</name>
</gene>
<keyword evidence="3" id="KW-1133">Transmembrane helix</keyword>
<dbReference type="PANTHER" id="PTHR31302">
    <property type="entry name" value="TRANSMEMBRANE PROTEIN WITH METALLOPHOSPHOESTERASE DOMAIN-RELATED"/>
    <property type="match status" value="1"/>
</dbReference>
<dbReference type="GO" id="GO:0008758">
    <property type="term" value="F:UDP-2,3-diacylglucosamine hydrolase activity"/>
    <property type="evidence" value="ECO:0007669"/>
    <property type="project" value="TreeGrafter"/>
</dbReference>
<dbReference type="InterPro" id="IPR004843">
    <property type="entry name" value="Calcineurin-like_PHP"/>
</dbReference>
<sequence>MRFAVFHLIMALWVLWRFVLPLDLPRRFKAALALLVVVTASFSTVTVFFFGGLLSPEAPRWFLIAGNSGEAVLLFLCGLTAVREVLILLSVLAGRSGEKMHYVVQKDRRTALGIAAAAAGLAAAGVSEGVSAPEVRRHTAEIENLPPALEGFEFVQLSDLHASALLTEPWSRAVVERVNALRPKLILITGDFVDGTVERRERDVAPFADLRAEYGVWGCEGNHEHYGDYEAWMRKIEALGIRVLRNAHTVLEVKNPEGKSAQLCLAGLCDPMAARFGREMPNLEKTFAGAPASREALRILMAHQPKFFPKYCAQASFALQLSGHTHGGQIWGMDEAVAIINGGFVRGFYRRSGALMYVHPGTGLWNGFPIRLGAASEIALIRLTRKQP</sequence>
<dbReference type="InterPro" id="IPR029052">
    <property type="entry name" value="Metallo-depent_PP-like"/>
</dbReference>
<dbReference type="AlphaFoldDB" id="S3BDI7"/>
<dbReference type="InterPro" id="IPR051158">
    <property type="entry name" value="Metallophosphoesterase_sf"/>
</dbReference>
<evidence type="ECO:0000256" key="2">
    <source>
        <dbReference type="ARBA" id="ARBA00022801"/>
    </source>
</evidence>
<dbReference type="GeneID" id="64060661"/>
<keyword evidence="6" id="KW-1185">Reference proteome</keyword>
<accession>S3BDI7</accession>
<keyword evidence="1" id="KW-0479">Metal-binding</keyword>
<dbReference type="GO" id="GO:0016020">
    <property type="term" value="C:membrane"/>
    <property type="evidence" value="ECO:0007669"/>
    <property type="project" value="GOC"/>
</dbReference>
<dbReference type="Proteomes" id="UP000014400">
    <property type="component" value="Unassembled WGS sequence"/>
</dbReference>
<dbReference type="PANTHER" id="PTHR31302:SF31">
    <property type="entry name" value="PHOSPHODIESTERASE YAEI"/>
    <property type="match status" value="1"/>
</dbReference>
<dbReference type="GO" id="GO:0009245">
    <property type="term" value="P:lipid A biosynthetic process"/>
    <property type="evidence" value="ECO:0007669"/>
    <property type="project" value="TreeGrafter"/>
</dbReference>
<dbReference type="EMBL" id="ATCF01000022">
    <property type="protein sequence ID" value="EPD98511.1"/>
    <property type="molecule type" value="Genomic_DNA"/>
</dbReference>
<dbReference type="Gene3D" id="3.60.21.10">
    <property type="match status" value="1"/>
</dbReference>
<name>S3BDI7_9BURK</name>
<evidence type="ECO:0000256" key="1">
    <source>
        <dbReference type="ARBA" id="ARBA00022723"/>
    </source>
</evidence>